<keyword evidence="2" id="KW-1185">Reference proteome</keyword>
<dbReference type="AlphaFoldDB" id="A0A2H9ZTZ6"/>
<gene>
    <name evidence="1" type="ORF">AXF42_Ash015651</name>
</gene>
<evidence type="ECO:0000313" key="2">
    <source>
        <dbReference type="Proteomes" id="UP000236161"/>
    </source>
</evidence>
<dbReference type="Proteomes" id="UP000236161">
    <property type="component" value="Unassembled WGS sequence"/>
</dbReference>
<accession>A0A2H9ZTZ6</accession>
<organism evidence="1 2">
    <name type="scientific">Apostasia shenzhenica</name>
    <dbReference type="NCBI Taxonomy" id="1088818"/>
    <lineage>
        <taxon>Eukaryota</taxon>
        <taxon>Viridiplantae</taxon>
        <taxon>Streptophyta</taxon>
        <taxon>Embryophyta</taxon>
        <taxon>Tracheophyta</taxon>
        <taxon>Spermatophyta</taxon>
        <taxon>Magnoliopsida</taxon>
        <taxon>Liliopsida</taxon>
        <taxon>Asparagales</taxon>
        <taxon>Orchidaceae</taxon>
        <taxon>Apostasioideae</taxon>
        <taxon>Apostasia</taxon>
    </lineage>
</organism>
<dbReference type="EMBL" id="KZ453894">
    <property type="protein sequence ID" value="PKA46757.1"/>
    <property type="molecule type" value="Genomic_DNA"/>
</dbReference>
<name>A0A2H9ZTZ6_9ASPA</name>
<reference evidence="1 2" key="1">
    <citation type="journal article" date="2017" name="Nature">
        <title>The Apostasia genome and the evolution of orchids.</title>
        <authorList>
            <person name="Zhang G.Q."/>
            <person name="Liu K.W."/>
            <person name="Li Z."/>
            <person name="Lohaus R."/>
            <person name="Hsiao Y.Y."/>
            <person name="Niu S.C."/>
            <person name="Wang J.Y."/>
            <person name="Lin Y.C."/>
            <person name="Xu Q."/>
            <person name="Chen L.J."/>
            <person name="Yoshida K."/>
            <person name="Fujiwara S."/>
            <person name="Wang Z.W."/>
            <person name="Zhang Y.Q."/>
            <person name="Mitsuda N."/>
            <person name="Wang M."/>
            <person name="Liu G.H."/>
            <person name="Pecoraro L."/>
            <person name="Huang H.X."/>
            <person name="Xiao X.J."/>
            <person name="Lin M."/>
            <person name="Wu X.Y."/>
            <person name="Wu W.L."/>
            <person name="Chen Y.Y."/>
            <person name="Chang S.B."/>
            <person name="Sakamoto S."/>
            <person name="Ohme-Takagi M."/>
            <person name="Yagi M."/>
            <person name="Zeng S.J."/>
            <person name="Shen C.Y."/>
            <person name="Yeh C.M."/>
            <person name="Luo Y.B."/>
            <person name="Tsai W.C."/>
            <person name="Van de Peer Y."/>
            <person name="Liu Z.J."/>
        </authorList>
    </citation>
    <scope>NUCLEOTIDE SEQUENCE [LARGE SCALE GENOMIC DNA]</scope>
    <source>
        <strain evidence="2">cv. Shenzhen</strain>
        <tissue evidence="1">Stem</tissue>
    </source>
</reference>
<protein>
    <submittedName>
        <fullName evidence="1">Uncharacterized protein</fullName>
    </submittedName>
</protein>
<evidence type="ECO:0000313" key="1">
    <source>
        <dbReference type="EMBL" id="PKA46757.1"/>
    </source>
</evidence>
<proteinExistence type="predicted"/>
<sequence>MATPCKNNCIFCVRRSIFLVRMPNYSAPKPNIISIERQFLEENAKFVNNVSKGKNLEASILFYLKEIYVQGNLRDASPTQSPSYSHC</sequence>